<feature type="domain" description="N-terminal" evidence="2">
    <location>
        <begin position="38"/>
        <end position="109"/>
    </location>
</feature>
<evidence type="ECO:0000313" key="3">
    <source>
        <dbReference type="EMBL" id="SFI30808.1"/>
    </source>
</evidence>
<name>A0A7Z7CWB9_9MICO</name>
<evidence type="ECO:0000256" key="1">
    <source>
        <dbReference type="SAM" id="MobiDB-lite"/>
    </source>
</evidence>
<dbReference type="Proteomes" id="UP000198702">
    <property type="component" value="Unassembled WGS sequence"/>
</dbReference>
<accession>A0A7Z7CWB9</accession>
<evidence type="ECO:0000313" key="4">
    <source>
        <dbReference type="Proteomes" id="UP000198702"/>
    </source>
</evidence>
<gene>
    <name evidence="3" type="ORF">SAMN04487751_1020</name>
</gene>
<evidence type="ECO:0000259" key="2">
    <source>
        <dbReference type="Pfam" id="PF08401"/>
    </source>
</evidence>
<dbReference type="EMBL" id="FOQZ01000001">
    <property type="protein sequence ID" value="SFI30808.1"/>
    <property type="molecule type" value="Genomic_DNA"/>
</dbReference>
<comment type="caution">
    <text evidence="3">The sequence shown here is derived from an EMBL/GenBank/DDBJ whole genome shotgun (WGS) entry which is preliminary data.</text>
</comment>
<dbReference type="RefSeq" id="WP_051526155.1">
    <property type="nucleotide sequence ID" value="NZ_FOQZ01000001.1"/>
</dbReference>
<protein>
    <recommendedName>
        <fullName evidence="2">N-terminal domain-containing protein</fullName>
    </recommendedName>
</protein>
<sequence length="366" mass="39644">MTHQLHAVGSTEAKLERLHAQLADAVATLVTSDDWVRALEFAARFRSRSFNNTMLIWLQHLAAFEQGRVAEPRPTYVAGFRQWRALGRSVDRGQTGYMIFAPIHARFTSPTPEVTESWRRLAPREIPRRNDEVRTRMVGVRPAYVWDASQTSGVPIPHAPTPQLLAGEAPKGLWDGLASLVREHGYTLRTVGSDRDLGGANGMTDYLTRSVAIRGDIDPAARTKTLAHELAHVMLHGPDNADAVLHRGIGEVEAESVALMIGAAHGLDTSGYTIPYVATWAASVDGKTPVEVVQTTGERVRAATVTILRGLPTVQAGTGDPPGLTREAQRGALQPTGAAPTERFDDVRIANARNSSPKAAISARVL</sequence>
<proteinExistence type="predicted"/>
<feature type="region of interest" description="Disordered" evidence="1">
    <location>
        <begin position="313"/>
        <end position="343"/>
    </location>
</feature>
<dbReference type="InterPro" id="IPR013610">
    <property type="entry name" value="ArdC_N"/>
</dbReference>
<reference evidence="3 4" key="1">
    <citation type="submission" date="2016-10" db="EMBL/GenBank/DDBJ databases">
        <authorList>
            <person name="Varghese N."/>
            <person name="Submissions S."/>
        </authorList>
    </citation>
    <scope>NUCLEOTIDE SEQUENCE [LARGE SCALE GENOMIC DNA]</scope>
    <source>
        <strain evidence="3 4">UNC380MFSha3.1</strain>
    </source>
</reference>
<organism evidence="3 4">
    <name type="scientific">Microbacterium saccharophilum</name>
    <dbReference type="NCBI Taxonomy" id="1213358"/>
    <lineage>
        <taxon>Bacteria</taxon>
        <taxon>Bacillati</taxon>
        <taxon>Actinomycetota</taxon>
        <taxon>Actinomycetes</taxon>
        <taxon>Micrococcales</taxon>
        <taxon>Microbacteriaceae</taxon>
        <taxon>Microbacterium</taxon>
    </lineage>
</organism>
<dbReference type="AlphaFoldDB" id="A0A7Z7CWB9"/>
<dbReference type="Pfam" id="PF08401">
    <property type="entry name" value="ArdcN"/>
    <property type="match status" value="1"/>
</dbReference>
<dbReference type="GO" id="GO:0003697">
    <property type="term" value="F:single-stranded DNA binding"/>
    <property type="evidence" value="ECO:0007669"/>
    <property type="project" value="InterPro"/>
</dbReference>